<protein>
    <submittedName>
        <fullName evidence="3">DNA repair ATPase</fullName>
    </submittedName>
</protein>
<keyword evidence="1" id="KW-0175">Coiled coil</keyword>
<evidence type="ECO:0000256" key="1">
    <source>
        <dbReference type="SAM" id="Coils"/>
    </source>
</evidence>
<organism evidence="3 4">
    <name type="scientific">Pontibacter locisalis</name>
    <dbReference type="NCBI Taxonomy" id="1719035"/>
    <lineage>
        <taxon>Bacteria</taxon>
        <taxon>Pseudomonadati</taxon>
        <taxon>Bacteroidota</taxon>
        <taxon>Cytophagia</taxon>
        <taxon>Cytophagales</taxon>
        <taxon>Hymenobacteraceae</taxon>
        <taxon>Pontibacter</taxon>
    </lineage>
</organism>
<keyword evidence="2" id="KW-0732">Signal</keyword>
<evidence type="ECO:0000256" key="2">
    <source>
        <dbReference type="SAM" id="SignalP"/>
    </source>
</evidence>
<dbReference type="Proteomes" id="UP001597544">
    <property type="component" value="Unassembled WGS sequence"/>
</dbReference>
<sequence length="232" mass="26095">MRTILLAVLIMVTGLCQAQQVTVEESEQTVNGIVRRGQQLTVQLDPKTVEKSWKDYLGQKAGKVKSSKGTLTVEGAVIDTISNQPMRVLSTVGSTATGSNVWWSLDMGTAYVNKVATPKEYAAAESFMRGFARKLYREDVLRQINEAEDVLRATKSEQERVVKQANDIQASIEKNKKRKQELEAELVRNADDLKQLEKDVVNNQKQQEVSRQRVLDMEKAVEAVRAKLMEIK</sequence>
<gene>
    <name evidence="3" type="ORF">ACFSRY_07960</name>
</gene>
<name>A0ABW5ILW5_9BACT</name>
<dbReference type="RefSeq" id="WP_377505066.1">
    <property type="nucleotide sequence ID" value="NZ_JBHULU010000010.1"/>
</dbReference>
<proteinExistence type="predicted"/>
<keyword evidence="4" id="KW-1185">Reference proteome</keyword>
<feature type="signal peptide" evidence="2">
    <location>
        <begin position="1"/>
        <end position="18"/>
    </location>
</feature>
<comment type="caution">
    <text evidence="3">The sequence shown here is derived from an EMBL/GenBank/DDBJ whole genome shotgun (WGS) entry which is preliminary data.</text>
</comment>
<accession>A0ABW5ILW5</accession>
<evidence type="ECO:0000313" key="4">
    <source>
        <dbReference type="Proteomes" id="UP001597544"/>
    </source>
</evidence>
<feature type="chain" id="PRO_5047423436" evidence="2">
    <location>
        <begin position="19"/>
        <end position="232"/>
    </location>
</feature>
<reference evidence="4" key="1">
    <citation type="journal article" date="2019" name="Int. J. Syst. Evol. Microbiol.">
        <title>The Global Catalogue of Microorganisms (GCM) 10K type strain sequencing project: providing services to taxonomists for standard genome sequencing and annotation.</title>
        <authorList>
            <consortium name="The Broad Institute Genomics Platform"/>
            <consortium name="The Broad Institute Genome Sequencing Center for Infectious Disease"/>
            <person name="Wu L."/>
            <person name="Ma J."/>
        </authorList>
    </citation>
    <scope>NUCLEOTIDE SEQUENCE [LARGE SCALE GENOMIC DNA]</scope>
    <source>
        <strain evidence="4">KCTC 42498</strain>
    </source>
</reference>
<dbReference type="EMBL" id="JBHULU010000010">
    <property type="protein sequence ID" value="MFD2513799.1"/>
    <property type="molecule type" value="Genomic_DNA"/>
</dbReference>
<evidence type="ECO:0000313" key="3">
    <source>
        <dbReference type="EMBL" id="MFD2513799.1"/>
    </source>
</evidence>
<feature type="coiled-coil region" evidence="1">
    <location>
        <begin position="137"/>
        <end position="199"/>
    </location>
</feature>